<dbReference type="InterPro" id="IPR029063">
    <property type="entry name" value="SAM-dependent_MTases_sf"/>
</dbReference>
<feature type="compositionally biased region" description="Polar residues" evidence="2">
    <location>
        <begin position="99"/>
        <end position="117"/>
    </location>
</feature>
<evidence type="ECO:0000313" key="3">
    <source>
        <dbReference type="EMBL" id="EPT26828.1"/>
    </source>
</evidence>
<feature type="compositionally biased region" description="Basic and acidic residues" evidence="2">
    <location>
        <begin position="1701"/>
        <end position="1729"/>
    </location>
</feature>
<dbReference type="VEuPathDB" id="ToxoDB:TGME49_212140"/>
<feature type="compositionally biased region" description="Basic and acidic residues" evidence="2">
    <location>
        <begin position="1583"/>
        <end position="1600"/>
    </location>
</feature>
<dbReference type="HOGENOM" id="CLU_238834_0_0_1"/>
<dbReference type="PANTHER" id="PTHR11006">
    <property type="entry name" value="PROTEIN ARGININE N-METHYLTRANSFERASE"/>
    <property type="match status" value="1"/>
</dbReference>
<dbReference type="GO" id="GO:0042054">
    <property type="term" value="F:histone methyltransferase activity"/>
    <property type="evidence" value="ECO:0007669"/>
    <property type="project" value="TreeGrafter"/>
</dbReference>
<sequence>MALPFSCSPAPASWLAAGHPAERPLGPPPASQTSLSSRDPSAAPCSVYTSALSPPASQTSLSSRDPSAAPCSVYTSALSPPASQTSLSSRDPSAAPCSVYTSALSPPASQTSLSASRTGFPVSPRTAGTGEKATHMRCAQPVSLRSGCCEGNSLHSGNALPGVSMHEVSALSRSFSGSGPLPARSSPPVGAQDSREAQFSAKATELQHLLHLFQNAGEPKRQEAVFSPSLLPSFASPGPSFGERKRKVESGEACTLLASPQGDALPPLHGPTGLQNMLEREAFLHCLARQRLGDSLRFAADNAGSEFRRGDAVTDAQESPTAAPPVSLLTQHRGRGQLPLSLRPVPSAWPPHAAVRPPTSTPALRSQTLASAASLSMGCRGFQGDHDPRLSKYLSLQDRRAASSPVGMSPQRTVSSQRPSLREREGVSVPAVQKLQMSPREGMRHHRVSLPPFAPPGYGQEPVREEDSFPDGGGEGERGLFLLRSALLASPDLVEKIKRLPGGVAALQRCAALTGPPWNKQTPLRNEVHAARSPSPLSSLSASVTPSLSPAAAPSLLQKAAPARASAACGGAGSRPQEGLRREAEMAVWGEQQSQGDERKKRRKTAKEERVEQTGGGTESVKEKARPVFTCGVETDGAEEEASGGRSGEKREPEETVKLEDDLQKEERREKRLRRRMRRRQRRLRRRARRDLVRLMRRQLLKKREDERRSRDAEESQDESEEEKPCREDSRGEKEDEAEADSQEDSGARKRGAKPPDSEETQTMRGRRRGLATTARGKGAPTMQRPRRGLAQGKAPEATHHSSAEEEESKIKKGEEKETKNKKGAQEERKNKKAEEEEERKNKKAEEEEEKKNKKEEEKEKKNKKGEEEETKEEDFNAQRERIERKLRKRLKQLSSGTVMVQRGSRRREGDYEAGLSLQRKLDFLVEHSVACPTLPNSAPLSNAYTITSRFKERNHSSMLSDAARMNLYKLAIETQVSRLLQEDRKRDESQRPHRVLEVGCGPFCVLSINAARAGAKDIVALEVVKRSAADAQAFVRMYGFDRVIKVINAYSKECPLRRLAPLSPCASSSGNAEAVEPRGTACAEKKSASPDFLVTSSTWMERSTSSCLSSPSSESVPPSASTGSRASASLSTCSARDDGPEESVKQTKGEGERGQDGHGPFDLIIHEIIGDICSNEGVADVVDDIQTRTGSIPASVPYAARTWFTPCELPRPRHILFPHHRYPLRTILSPNRVLLQSVDMEFSSLRLSDSFAPLEELLFEEPMRPQLLQKRRAEFRCMRSGKLCGLLLCNEVEVLKGVSIDNRESSAASHWYTNVALLRREVRVRRGDTIVVYSCADLRNYQHVDVKEGGSLADVEEIHWAARPGRASPSSAKAKQSSSSTGRTASRSRRSRCERVASRLPVAAATASSPPAPCEESLRRNGPSREGERGQDSASSQLYLSSPSREEASARVIDSGERRASLSGSGETAYWTEPSSTVGGARSAGDFGLNSKTEEAERTASVTQQAGDQRGSGAGDEADDPLAFPAFFATSAAGEERSIPATGYTRQYLSRPRFCFCVEIHRPVRRRSRSSFLFLSQFCRSQGERGEPEREAENLEDSKWRALLESETDTSSSEEEADSDLSDSDFSSDDSDSSESEEEEEGEDEAEEETDAAHSHAATGEANAGGKARTETGAGGEDSEDTAKKSRKKHQTDVISASENEEKRREETEKKEESKTQAEGAGMKKLEKQEMQVKIQRLPAITIDFNEQSPFVDKAVCKGRAGGSGRQFRL</sequence>
<feature type="compositionally biased region" description="Basic and acidic residues" evidence="2">
    <location>
        <begin position="723"/>
        <end position="734"/>
    </location>
</feature>
<accession>S8F060</accession>
<dbReference type="Gene3D" id="3.40.50.150">
    <property type="entry name" value="Vaccinia Virus protein VP39"/>
    <property type="match status" value="1"/>
</dbReference>
<protein>
    <submittedName>
        <fullName evidence="3">Uncharacterized protein</fullName>
    </submittedName>
</protein>
<feature type="region of interest" description="Disordered" evidence="2">
    <location>
        <begin position="1606"/>
        <end position="1729"/>
    </location>
</feature>
<feature type="compositionally biased region" description="Low complexity" evidence="2">
    <location>
        <begin position="531"/>
        <end position="549"/>
    </location>
</feature>
<feature type="compositionally biased region" description="Basic and acidic residues" evidence="2">
    <location>
        <begin position="647"/>
        <end position="670"/>
    </location>
</feature>
<keyword evidence="4" id="KW-1185">Reference proteome</keyword>
<gene>
    <name evidence="3" type="ORF">TGME49_212140</name>
</gene>
<feature type="compositionally biased region" description="Low complexity" evidence="2">
    <location>
        <begin position="1364"/>
        <end position="1386"/>
    </location>
</feature>
<evidence type="ECO:0000256" key="2">
    <source>
        <dbReference type="SAM" id="MobiDB-lite"/>
    </source>
</evidence>
<feature type="region of interest" description="Disordered" evidence="2">
    <location>
        <begin position="398"/>
        <end position="476"/>
    </location>
</feature>
<dbReference type="KEGG" id="tgo:TGME49_212140"/>
<dbReference type="RefSeq" id="XP_002371816.1">
    <property type="nucleotide sequence ID" value="XM_002371775.2"/>
</dbReference>
<dbReference type="GeneID" id="7895808"/>
<evidence type="ECO:0000256" key="1">
    <source>
        <dbReference type="ARBA" id="ARBA00022691"/>
    </source>
</evidence>
<dbReference type="SUPFAM" id="SSF53335">
    <property type="entry name" value="S-adenosyl-L-methionine-dependent methyltransferases"/>
    <property type="match status" value="1"/>
</dbReference>
<feature type="compositionally biased region" description="Polar residues" evidence="2">
    <location>
        <begin position="47"/>
        <end position="65"/>
    </location>
</feature>
<dbReference type="GO" id="GO:0016274">
    <property type="term" value="F:protein-arginine N-methyltransferase activity"/>
    <property type="evidence" value="ECO:0007669"/>
    <property type="project" value="InterPro"/>
</dbReference>
<feature type="compositionally biased region" description="Low complexity" evidence="2">
    <location>
        <begin position="1399"/>
        <end position="1410"/>
    </location>
</feature>
<dbReference type="OrthoDB" id="41566at2759"/>
<dbReference type="EMBL" id="CM002045">
    <property type="protein sequence ID" value="EPT26828.1"/>
    <property type="molecule type" value="Genomic_DNA"/>
</dbReference>
<feature type="compositionally biased region" description="Basic and acidic residues" evidence="2">
    <location>
        <begin position="1445"/>
        <end position="1461"/>
    </location>
</feature>
<evidence type="ECO:0000313" key="4">
    <source>
        <dbReference type="Proteomes" id="UP000001529"/>
    </source>
</evidence>
<feature type="compositionally biased region" description="Polar residues" evidence="2">
    <location>
        <begin position="73"/>
        <end position="91"/>
    </location>
</feature>
<feature type="region of interest" description="Disordered" evidence="2">
    <location>
        <begin position="173"/>
        <end position="196"/>
    </location>
</feature>
<feature type="compositionally biased region" description="Basic residues" evidence="2">
    <location>
        <begin position="671"/>
        <end position="701"/>
    </location>
</feature>
<feature type="compositionally biased region" description="Low complexity" evidence="2">
    <location>
        <begin position="1105"/>
        <end position="1125"/>
    </location>
</feature>
<feature type="compositionally biased region" description="Basic and acidic residues" evidence="2">
    <location>
        <begin position="797"/>
        <end position="867"/>
    </location>
</feature>
<feature type="compositionally biased region" description="Acidic residues" evidence="2">
    <location>
        <begin position="735"/>
        <end position="744"/>
    </location>
</feature>
<feature type="compositionally biased region" description="Low complexity" evidence="2">
    <location>
        <begin position="1434"/>
        <end position="1444"/>
    </location>
</feature>
<organism evidence="3 4">
    <name type="scientific">Toxoplasma gondii (strain ATCC 50611 / Me49)</name>
    <dbReference type="NCBI Taxonomy" id="508771"/>
    <lineage>
        <taxon>Eukaryota</taxon>
        <taxon>Sar</taxon>
        <taxon>Alveolata</taxon>
        <taxon>Apicomplexa</taxon>
        <taxon>Conoidasida</taxon>
        <taxon>Coccidia</taxon>
        <taxon>Eucoccidiorida</taxon>
        <taxon>Eimeriorina</taxon>
        <taxon>Sarcocystidae</taxon>
        <taxon>Toxoplasma</taxon>
    </lineage>
</organism>
<feature type="region of interest" description="Disordered" evidence="2">
    <location>
        <begin position="16"/>
        <end position="134"/>
    </location>
</feature>
<dbReference type="Proteomes" id="UP000001529">
    <property type="component" value="Chromosome X"/>
</dbReference>
<feature type="compositionally biased region" description="Low complexity" evidence="2">
    <location>
        <begin position="771"/>
        <end position="780"/>
    </location>
</feature>
<feature type="region of interest" description="Disordered" evidence="2">
    <location>
        <begin position="1581"/>
        <end position="1600"/>
    </location>
</feature>
<dbReference type="InterPro" id="IPR025799">
    <property type="entry name" value="Arg_MeTrfase"/>
</dbReference>
<feature type="region of interest" description="Disordered" evidence="2">
    <location>
        <begin position="1105"/>
        <end position="1161"/>
    </location>
</feature>
<name>S8F060_TOXGM</name>
<feature type="region of interest" description="Disordered" evidence="2">
    <location>
        <begin position="587"/>
        <end position="878"/>
    </location>
</feature>
<keyword evidence="1" id="KW-0949">S-adenosyl-L-methionine</keyword>
<feature type="compositionally biased region" description="Basic and acidic residues" evidence="2">
    <location>
        <begin position="702"/>
        <end position="714"/>
    </location>
</feature>
<reference evidence="3" key="1">
    <citation type="submission" date="2013-04" db="EMBL/GenBank/DDBJ databases">
        <authorList>
            <person name="Sibley D."/>
            <person name="Venepally P."/>
            <person name="Karamycheva S."/>
            <person name="Hadjithomas M."/>
            <person name="Khan A."/>
            <person name="Brunk B."/>
            <person name="Roos D."/>
            <person name="Caler E."/>
            <person name="Lorenzi H."/>
        </authorList>
    </citation>
    <scope>NUCLEOTIDE SEQUENCE [LARGE SCALE GENOMIC DNA]</scope>
    <source>
        <strain evidence="3">ME49</strain>
    </source>
</reference>
<feature type="compositionally biased region" description="Acidic residues" evidence="2">
    <location>
        <begin position="1607"/>
        <end position="1651"/>
    </location>
</feature>
<feature type="compositionally biased region" description="Basic and acidic residues" evidence="2">
    <location>
        <begin position="1417"/>
        <end position="1432"/>
    </location>
</feature>
<feature type="region of interest" description="Disordered" evidence="2">
    <location>
        <begin position="1364"/>
        <end position="1522"/>
    </location>
</feature>
<dbReference type="PANTHER" id="PTHR11006:SF4">
    <property type="entry name" value="PROTEIN ARGININE N-METHYLTRANSFERASE 7"/>
    <property type="match status" value="1"/>
</dbReference>
<proteinExistence type="predicted"/>
<feature type="compositionally biased region" description="Polar residues" evidence="2">
    <location>
        <begin position="410"/>
        <end position="419"/>
    </location>
</feature>
<feature type="compositionally biased region" description="Polar residues" evidence="2">
    <location>
        <begin position="1126"/>
        <end position="1135"/>
    </location>
</feature>
<feature type="compositionally biased region" description="Basic and acidic residues" evidence="2">
    <location>
        <begin position="1136"/>
        <end position="1157"/>
    </location>
</feature>
<dbReference type="EMBL" id="KE138836">
    <property type="protein sequence ID" value="EPT26828.1"/>
    <property type="molecule type" value="Genomic_DNA"/>
</dbReference>
<feature type="region of interest" description="Disordered" evidence="2">
    <location>
        <begin position="527"/>
        <end position="549"/>
    </location>
</feature>